<dbReference type="EMBL" id="BGPR01059269">
    <property type="protein sequence ID" value="GBO35309.1"/>
    <property type="molecule type" value="Genomic_DNA"/>
</dbReference>
<reference evidence="1 2" key="1">
    <citation type="journal article" date="2019" name="Sci. Rep.">
        <title>Orb-weaving spider Araneus ventricosus genome elucidates the spidroin gene catalogue.</title>
        <authorList>
            <person name="Kono N."/>
            <person name="Nakamura H."/>
            <person name="Ohtoshi R."/>
            <person name="Moran D.A.P."/>
            <person name="Shinohara A."/>
            <person name="Yoshida Y."/>
            <person name="Fujiwara M."/>
            <person name="Mori M."/>
            <person name="Tomita M."/>
            <person name="Arakawa K."/>
        </authorList>
    </citation>
    <scope>NUCLEOTIDE SEQUENCE [LARGE SCALE GENOMIC DNA]</scope>
</reference>
<comment type="caution">
    <text evidence="1">The sequence shown here is derived from an EMBL/GenBank/DDBJ whole genome shotgun (WGS) entry which is preliminary data.</text>
</comment>
<sequence>MIFLPVSPFFQEVCLPLKHPLKEAYAVQEA</sequence>
<dbReference type="AlphaFoldDB" id="A0A4Y2WDG5"/>
<organism evidence="1 2">
    <name type="scientific">Araneus ventricosus</name>
    <name type="common">Orbweaver spider</name>
    <name type="synonym">Epeira ventricosa</name>
    <dbReference type="NCBI Taxonomy" id="182803"/>
    <lineage>
        <taxon>Eukaryota</taxon>
        <taxon>Metazoa</taxon>
        <taxon>Ecdysozoa</taxon>
        <taxon>Arthropoda</taxon>
        <taxon>Chelicerata</taxon>
        <taxon>Arachnida</taxon>
        <taxon>Araneae</taxon>
        <taxon>Araneomorphae</taxon>
        <taxon>Entelegynae</taxon>
        <taxon>Araneoidea</taxon>
        <taxon>Araneidae</taxon>
        <taxon>Araneus</taxon>
    </lineage>
</organism>
<accession>A0A4Y2WDG5</accession>
<keyword evidence="2" id="KW-1185">Reference proteome</keyword>
<feature type="non-terminal residue" evidence="1">
    <location>
        <position position="30"/>
    </location>
</feature>
<evidence type="ECO:0000313" key="2">
    <source>
        <dbReference type="Proteomes" id="UP000499080"/>
    </source>
</evidence>
<dbReference type="Proteomes" id="UP000499080">
    <property type="component" value="Unassembled WGS sequence"/>
</dbReference>
<name>A0A4Y2WDG5_ARAVE</name>
<proteinExistence type="predicted"/>
<protein>
    <submittedName>
        <fullName evidence="1">Uncharacterized protein</fullName>
    </submittedName>
</protein>
<gene>
    <name evidence="1" type="ORF">AVEN_125560_1</name>
</gene>
<evidence type="ECO:0000313" key="1">
    <source>
        <dbReference type="EMBL" id="GBO35309.1"/>
    </source>
</evidence>